<sequence length="421" mass="48684">MKNILIINENADHKKMSKNHYSLTKGENVAYYLALQEGLTVYFLTTGNSEIINNIHYKNSITKDFLKNIDYVLFIRETNIHNILERYKDLKEVLDTKSIKIGIKGDSVSWIKNKELRDWVFKNYNKDLYDWGYNFFDIIYVQQKKSLAPAQKLLKKDPLKKLKTSKMGVPDKIIDFSCIENNFLTTKYVNAFSENTKNVALLPFKLQSAFKNLSILNEPCKPCKQTKPCKLIYIGRIKTDNGRIATMMSEIMKELGNSYELHIFPGKFILPDVDVKDYSPKNTIHLQFLRDKIFCNNENVFIHYPFEHDERLSYLVHADIGIDFSPTRPSNNPSPYGNSKLLDYCYAGLPVVTEANVGNIELVQDAKNGIVLHDNASVSEYATAIRIVSKLEINKEFVHKITVAKNNWYDICKTIKHDFEC</sequence>
<dbReference type="AlphaFoldDB" id="A0A6C0J4F8"/>
<evidence type="ECO:0008006" key="2">
    <source>
        <dbReference type="Google" id="ProtNLM"/>
    </source>
</evidence>
<evidence type="ECO:0000313" key="1">
    <source>
        <dbReference type="EMBL" id="QHT99660.1"/>
    </source>
</evidence>
<dbReference type="Gene3D" id="3.40.50.2000">
    <property type="entry name" value="Glycogen Phosphorylase B"/>
    <property type="match status" value="1"/>
</dbReference>
<dbReference type="EMBL" id="MN740312">
    <property type="protein sequence ID" value="QHT99660.1"/>
    <property type="molecule type" value="Genomic_DNA"/>
</dbReference>
<dbReference type="SUPFAM" id="SSF53756">
    <property type="entry name" value="UDP-Glycosyltransferase/glycogen phosphorylase"/>
    <property type="match status" value="1"/>
</dbReference>
<organism evidence="1">
    <name type="scientific">viral metagenome</name>
    <dbReference type="NCBI Taxonomy" id="1070528"/>
    <lineage>
        <taxon>unclassified sequences</taxon>
        <taxon>metagenomes</taxon>
        <taxon>organismal metagenomes</taxon>
    </lineage>
</organism>
<protein>
    <recommendedName>
        <fullName evidence="2">Glycosyl transferase family 1 domain-containing protein</fullName>
    </recommendedName>
</protein>
<reference evidence="1" key="1">
    <citation type="journal article" date="2020" name="Nature">
        <title>Giant virus diversity and host interactions through global metagenomics.</title>
        <authorList>
            <person name="Schulz F."/>
            <person name="Roux S."/>
            <person name="Paez-Espino D."/>
            <person name="Jungbluth S."/>
            <person name="Walsh D.A."/>
            <person name="Denef V.J."/>
            <person name="McMahon K.D."/>
            <person name="Konstantinidis K.T."/>
            <person name="Eloe-Fadrosh E.A."/>
            <person name="Kyrpides N.C."/>
            <person name="Woyke T."/>
        </authorList>
    </citation>
    <scope>NUCLEOTIDE SEQUENCE</scope>
    <source>
        <strain evidence="1">GVMAG-M-3300025727-45</strain>
    </source>
</reference>
<proteinExistence type="predicted"/>
<accession>A0A6C0J4F8</accession>
<name>A0A6C0J4F8_9ZZZZ</name>